<dbReference type="Pfam" id="PF18737">
    <property type="entry name" value="HEPN_MAE_28990"/>
    <property type="match status" value="1"/>
</dbReference>
<dbReference type="AlphaFoldDB" id="A0A480AZQ4"/>
<protein>
    <recommendedName>
        <fullName evidence="1">MAE-28990/MAE-18760-like HEPN domain-containing protein</fullName>
    </recommendedName>
</protein>
<sequence length="245" mass="28919">MYTDIEQKFNAYKEIYNQIIPNIPPCAQRTKAQTLLENSLYLSVFTTFEWFIRTLIDDYVIKASEKGLCFNDLSAGIARYVFLSHEKRISELFNKTPDNQIGAFNSYYNTLKANFTANQLKTYIRFEFFHENKLNGYYKDVFEQVLGNRDFLNNLMINTYTDSISSSLETRHRQNALQFLIDFTGKVRNNIAHENSEFILSDDEYDFDSVVYRFLQIIKSIEETYMIHTGFELSLPRENLLDLSY</sequence>
<dbReference type="EMBL" id="BJCQ01000011">
    <property type="protein sequence ID" value="GCL66924.1"/>
    <property type="molecule type" value="Genomic_DNA"/>
</dbReference>
<feature type="domain" description="MAE-28990/MAE-18760-like HEPN" evidence="1">
    <location>
        <begin position="28"/>
        <end position="221"/>
    </location>
</feature>
<name>A0A480AZQ4_9FIRM</name>
<gene>
    <name evidence="2" type="ORF">PAGU1578_05450</name>
</gene>
<dbReference type="Proteomes" id="UP000300381">
    <property type="component" value="Unassembled WGS sequence"/>
</dbReference>
<dbReference type="RefSeq" id="WP_137660503.1">
    <property type="nucleotide sequence ID" value="NZ_BJCQ01000011.1"/>
</dbReference>
<evidence type="ECO:0000313" key="3">
    <source>
        <dbReference type="Proteomes" id="UP000300381"/>
    </source>
</evidence>
<evidence type="ECO:0000313" key="2">
    <source>
        <dbReference type="EMBL" id="GCL66924.1"/>
    </source>
</evidence>
<dbReference type="InterPro" id="IPR040788">
    <property type="entry name" value="HEPN_MAE_28990"/>
</dbReference>
<comment type="caution">
    <text evidence="2">The sequence shown here is derived from an EMBL/GenBank/DDBJ whole genome shotgun (WGS) entry which is preliminary data.</text>
</comment>
<reference evidence="2 3" key="1">
    <citation type="submission" date="2019-03" db="EMBL/GenBank/DDBJ databases">
        <title>Draft genome sequences of two Veillonella tobetsuensis clinical isolates from intraoperative bronchial fluids of elderly patients with pulmonary carcinoma.</title>
        <authorList>
            <person name="Akiyama T."/>
        </authorList>
    </citation>
    <scope>NUCLEOTIDE SEQUENCE [LARGE SCALE GENOMIC DNA]</scope>
    <source>
        <strain evidence="2 3">PAGU 1578</strain>
    </source>
</reference>
<accession>A0A480AZQ4</accession>
<organism evidence="2 3">
    <name type="scientific">Veillonella tobetsuensis</name>
    <dbReference type="NCBI Taxonomy" id="1110546"/>
    <lineage>
        <taxon>Bacteria</taxon>
        <taxon>Bacillati</taxon>
        <taxon>Bacillota</taxon>
        <taxon>Negativicutes</taxon>
        <taxon>Veillonellales</taxon>
        <taxon>Veillonellaceae</taxon>
        <taxon>Veillonella</taxon>
    </lineage>
</organism>
<evidence type="ECO:0000259" key="1">
    <source>
        <dbReference type="Pfam" id="PF18737"/>
    </source>
</evidence>
<proteinExistence type="predicted"/>